<dbReference type="Gene3D" id="2.30.110.10">
    <property type="entry name" value="Electron Transport, Fmn-binding Protein, Chain A"/>
    <property type="match status" value="1"/>
</dbReference>
<keyword evidence="2" id="KW-1185">Reference proteome</keyword>
<dbReference type="AlphaFoldDB" id="A0A3G1L1G2"/>
<dbReference type="EMBL" id="CP017634">
    <property type="protein sequence ID" value="ATW28497.1"/>
    <property type="molecule type" value="Genomic_DNA"/>
</dbReference>
<evidence type="ECO:0000313" key="1">
    <source>
        <dbReference type="EMBL" id="ATW28497.1"/>
    </source>
</evidence>
<name>A0A3G1L1G2_FORW1</name>
<evidence type="ECO:0000313" key="2">
    <source>
        <dbReference type="Proteomes" id="UP000323521"/>
    </source>
</evidence>
<organism evidence="1 2">
    <name type="scientific">Formimonas warabiya</name>
    <dbReference type="NCBI Taxonomy" id="1761012"/>
    <lineage>
        <taxon>Bacteria</taxon>
        <taxon>Bacillati</taxon>
        <taxon>Bacillota</taxon>
        <taxon>Clostridia</taxon>
        <taxon>Eubacteriales</taxon>
        <taxon>Peptococcaceae</taxon>
        <taxon>Candidatus Formimonas</taxon>
    </lineage>
</organism>
<sequence length="150" mass="17407">MRRKDREMVPEEIEEVLTKGEYGFFSTISDNGYPYTVPVNYVYHDQGIFFHCAGEGHKLENMHQNPRVSFCVVTDTEVLPEKFSTKYKSVVAFGSAREITGDLKEEVLFQLIHKYAHDFLEKGKKYIENAKEETTVIKIDIHHMTGKARK</sequence>
<dbReference type="PANTHER" id="PTHR34071:SF2">
    <property type="entry name" value="FLAVIN-NUCLEOTIDE-BINDING PROTEIN"/>
    <property type="match status" value="1"/>
</dbReference>
<dbReference type="Pfam" id="PF12900">
    <property type="entry name" value="Pyridox_ox_2"/>
    <property type="match status" value="1"/>
</dbReference>
<dbReference type="SUPFAM" id="SSF50475">
    <property type="entry name" value="FMN-binding split barrel"/>
    <property type="match status" value="1"/>
</dbReference>
<accession>A0A3G1L1G2</accession>
<dbReference type="KEGG" id="fwa:DCMF_09435"/>
<protein>
    <submittedName>
        <fullName evidence="1">MFS transporter</fullName>
    </submittedName>
</protein>
<dbReference type="Proteomes" id="UP000323521">
    <property type="component" value="Chromosome"/>
</dbReference>
<dbReference type="InterPro" id="IPR024747">
    <property type="entry name" value="Pyridox_Oxase-rel"/>
</dbReference>
<dbReference type="InterPro" id="IPR012349">
    <property type="entry name" value="Split_barrel_FMN-bd"/>
</dbReference>
<reference evidence="1 2" key="1">
    <citation type="submission" date="2016-10" db="EMBL/GenBank/DDBJ databases">
        <title>Complete Genome Sequence of Peptococcaceae strain DCMF.</title>
        <authorList>
            <person name="Edwards R.J."/>
            <person name="Holland S.I."/>
            <person name="Deshpande N.P."/>
            <person name="Wong Y.K."/>
            <person name="Ertan H."/>
            <person name="Manefield M."/>
            <person name="Russell T.L."/>
            <person name="Lee M.J."/>
        </authorList>
    </citation>
    <scope>NUCLEOTIDE SEQUENCE [LARGE SCALE GENOMIC DNA]</scope>
    <source>
        <strain evidence="1 2">DCMF</strain>
    </source>
</reference>
<proteinExistence type="predicted"/>
<gene>
    <name evidence="1" type="ORF">DCMF_09435</name>
</gene>
<dbReference type="PANTHER" id="PTHR34071">
    <property type="entry name" value="5-NITROIMIDAZOLE ANTIBIOTICS RESISTANCE PROTEIN, NIMA-FAMILY-RELATED PROTEIN-RELATED"/>
    <property type="match status" value="1"/>
</dbReference>